<sequence length="42" mass="4772">MDPIMAQSCVLVELLKFICIGLLCIQEDSMDTNLPYHPFLLC</sequence>
<dbReference type="Proteomes" id="UP001164250">
    <property type="component" value="Chromosome 12"/>
</dbReference>
<keyword evidence="2" id="KW-1185">Reference proteome</keyword>
<protein>
    <submittedName>
        <fullName evidence="1">Uncharacterized protein</fullName>
    </submittedName>
</protein>
<dbReference type="EMBL" id="CM047908">
    <property type="protein sequence ID" value="KAJ0082432.1"/>
    <property type="molecule type" value="Genomic_DNA"/>
</dbReference>
<evidence type="ECO:0000313" key="1">
    <source>
        <dbReference type="EMBL" id="KAJ0082432.1"/>
    </source>
</evidence>
<accession>A0ACC1A811</accession>
<gene>
    <name evidence="1" type="ORF">Patl1_12055</name>
</gene>
<proteinExistence type="predicted"/>
<name>A0ACC1A811_9ROSI</name>
<comment type="caution">
    <text evidence="1">The sequence shown here is derived from an EMBL/GenBank/DDBJ whole genome shotgun (WGS) entry which is preliminary data.</text>
</comment>
<reference evidence="2" key="1">
    <citation type="journal article" date="2023" name="G3 (Bethesda)">
        <title>Genome assembly and association tests identify interacting loci associated with vigor, precocity, and sex in interspecific pistachio rootstocks.</title>
        <authorList>
            <person name="Palmer W."/>
            <person name="Jacygrad E."/>
            <person name="Sagayaradj S."/>
            <person name="Cavanaugh K."/>
            <person name="Han R."/>
            <person name="Bertier L."/>
            <person name="Beede B."/>
            <person name="Kafkas S."/>
            <person name="Golino D."/>
            <person name="Preece J."/>
            <person name="Michelmore R."/>
        </authorList>
    </citation>
    <scope>NUCLEOTIDE SEQUENCE [LARGE SCALE GENOMIC DNA]</scope>
</reference>
<evidence type="ECO:0000313" key="2">
    <source>
        <dbReference type="Proteomes" id="UP001164250"/>
    </source>
</evidence>
<organism evidence="1 2">
    <name type="scientific">Pistacia atlantica</name>
    <dbReference type="NCBI Taxonomy" id="434234"/>
    <lineage>
        <taxon>Eukaryota</taxon>
        <taxon>Viridiplantae</taxon>
        <taxon>Streptophyta</taxon>
        <taxon>Embryophyta</taxon>
        <taxon>Tracheophyta</taxon>
        <taxon>Spermatophyta</taxon>
        <taxon>Magnoliopsida</taxon>
        <taxon>eudicotyledons</taxon>
        <taxon>Gunneridae</taxon>
        <taxon>Pentapetalae</taxon>
        <taxon>rosids</taxon>
        <taxon>malvids</taxon>
        <taxon>Sapindales</taxon>
        <taxon>Anacardiaceae</taxon>
        <taxon>Pistacia</taxon>
    </lineage>
</organism>